<dbReference type="EMBL" id="WIGN01000160">
    <property type="protein sequence ID" value="KAF6806378.1"/>
    <property type="molecule type" value="Genomic_DNA"/>
</dbReference>
<organism evidence="2 3">
    <name type="scientific">Colletotrichum sojae</name>
    <dbReference type="NCBI Taxonomy" id="2175907"/>
    <lineage>
        <taxon>Eukaryota</taxon>
        <taxon>Fungi</taxon>
        <taxon>Dikarya</taxon>
        <taxon>Ascomycota</taxon>
        <taxon>Pezizomycotina</taxon>
        <taxon>Sordariomycetes</taxon>
        <taxon>Hypocreomycetidae</taxon>
        <taxon>Glomerellales</taxon>
        <taxon>Glomerellaceae</taxon>
        <taxon>Colletotrichum</taxon>
        <taxon>Colletotrichum orchidearum species complex</taxon>
    </lineage>
</organism>
<dbReference type="Pfam" id="PF00583">
    <property type="entry name" value="Acetyltransf_1"/>
    <property type="match status" value="1"/>
</dbReference>
<dbReference type="InterPro" id="IPR016181">
    <property type="entry name" value="Acyl_CoA_acyltransferase"/>
</dbReference>
<name>A0A8H6J5A6_9PEZI</name>
<dbReference type="InterPro" id="IPR000182">
    <property type="entry name" value="GNAT_dom"/>
</dbReference>
<keyword evidence="3" id="KW-1185">Reference proteome</keyword>
<dbReference type="PANTHER" id="PTHR42791:SF1">
    <property type="entry name" value="N-ACETYLTRANSFERASE DOMAIN-CONTAINING PROTEIN"/>
    <property type="match status" value="1"/>
</dbReference>
<dbReference type="InterPro" id="IPR052523">
    <property type="entry name" value="Trichothecene_AcTrans"/>
</dbReference>
<sequence length="219" mass="24025">MAIEILPATEADCPRLAQIDKAAFESGSDSAFEHVLFPASGADDASAAKEVIFTRAMREDPSARFIKAVDGNLSLDAAVVGWAKWHLYDGERGMPPAPAERKWDAAGFNAEACREFFGGVDRVKNKVMAGRRCIYLQPVATDPAHQRRGVGRQLMEWGLDEAARAGLPAYLVASPDGYPLYVRCGFVDVEEVQMDFTRFGVPRVCTSTLMVRELPRASR</sequence>
<evidence type="ECO:0000259" key="1">
    <source>
        <dbReference type="PROSITE" id="PS51186"/>
    </source>
</evidence>
<dbReference type="GO" id="GO:0016747">
    <property type="term" value="F:acyltransferase activity, transferring groups other than amino-acyl groups"/>
    <property type="evidence" value="ECO:0007669"/>
    <property type="project" value="InterPro"/>
</dbReference>
<dbReference type="AlphaFoldDB" id="A0A8H6J5A6"/>
<reference evidence="2 3" key="1">
    <citation type="journal article" date="2020" name="Phytopathology">
        <title>Genome Sequence Resources of Colletotrichum truncatum, C. plurivorum, C. musicola, and C. sojae: Four Species Pathogenic to Soybean (Glycine max).</title>
        <authorList>
            <person name="Rogerio F."/>
            <person name="Boufleur T.R."/>
            <person name="Ciampi-Guillardi M."/>
            <person name="Sukno S.A."/>
            <person name="Thon M.R."/>
            <person name="Massola Junior N.S."/>
            <person name="Baroncelli R."/>
        </authorList>
    </citation>
    <scope>NUCLEOTIDE SEQUENCE [LARGE SCALE GENOMIC DNA]</scope>
    <source>
        <strain evidence="2 3">LFN0009</strain>
    </source>
</reference>
<protein>
    <recommendedName>
        <fullName evidence="1">N-acetyltransferase domain-containing protein</fullName>
    </recommendedName>
</protein>
<gene>
    <name evidence="2" type="ORF">CSOJ01_08873</name>
</gene>
<dbReference type="SUPFAM" id="SSF55729">
    <property type="entry name" value="Acyl-CoA N-acyltransferases (Nat)"/>
    <property type="match status" value="1"/>
</dbReference>
<dbReference type="PANTHER" id="PTHR42791">
    <property type="entry name" value="GNAT FAMILY ACETYLTRANSFERASE"/>
    <property type="match status" value="1"/>
</dbReference>
<evidence type="ECO:0000313" key="2">
    <source>
        <dbReference type="EMBL" id="KAF6806378.1"/>
    </source>
</evidence>
<dbReference type="PROSITE" id="PS51186">
    <property type="entry name" value="GNAT"/>
    <property type="match status" value="1"/>
</dbReference>
<evidence type="ECO:0000313" key="3">
    <source>
        <dbReference type="Proteomes" id="UP000652219"/>
    </source>
</evidence>
<dbReference type="Proteomes" id="UP000652219">
    <property type="component" value="Unassembled WGS sequence"/>
</dbReference>
<feature type="domain" description="N-acetyltransferase" evidence="1">
    <location>
        <begin position="3"/>
        <end position="215"/>
    </location>
</feature>
<dbReference type="CDD" id="cd04301">
    <property type="entry name" value="NAT_SF"/>
    <property type="match status" value="1"/>
</dbReference>
<accession>A0A8H6J5A6</accession>
<comment type="caution">
    <text evidence="2">The sequence shown here is derived from an EMBL/GenBank/DDBJ whole genome shotgun (WGS) entry which is preliminary data.</text>
</comment>
<proteinExistence type="predicted"/>
<dbReference type="Gene3D" id="3.40.630.30">
    <property type="match status" value="1"/>
</dbReference>